<name>A0A0C3E3D7_9AGAM</name>
<evidence type="ECO:0000313" key="2">
    <source>
        <dbReference type="Proteomes" id="UP000053989"/>
    </source>
</evidence>
<reference evidence="2" key="2">
    <citation type="submission" date="2015-01" db="EMBL/GenBank/DDBJ databases">
        <title>Evolutionary Origins and Diversification of the Mycorrhizal Mutualists.</title>
        <authorList>
            <consortium name="DOE Joint Genome Institute"/>
            <consortium name="Mycorrhizal Genomics Consortium"/>
            <person name="Kohler A."/>
            <person name="Kuo A."/>
            <person name="Nagy L.G."/>
            <person name="Floudas D."/>
            <person name="Copeland A."/>
            <person name="Barry K.W."/>
            <person name="Cichocki N."/>
            <person name="Veneault-Fourrey C."/>
            <person name="LaButti K."/>
            <person name="Lindquist E.A."/>
            <person name="Lipzen A."/>
            <person name="Lundell T."/>
            <person name="Morin E."/>
            <person name="Murat C."/>
            <person name="Riley R."/>
            <person name="Ohm R."/>
            <person name="Sun H."/>
            <person name="Tunlid A."/>
            <person name="Henrissat B."/>
            <person name="Grigoriev I.V."/>
            <person name="Hibbett D.S."/>
            <person name="Martin F."/>
        </authorList>
    </citation>
    <scope>NUCLEOTIDE SEQUENCE [LARGE SCALE GENOMIC DNA]</scope>
    <source>
        <strain evidence="2">Foug A</strain>
    </source>
</reference>
<gene>
    <name evidence="1" type="ORF">SCLCIDRAFT_806713</name>
</gene>
<organism evidence="1 2">
    <name type="scientific">Scleroderma citrinum Foug A</name>
    <dbReference type="NCBI Taxonomy" id="1036808"/>
    <lineage>
        <taxon>Eukaryota</taxon>
        <taxon>Fungi</taxon>
        <taxon>Dikarya</taxon>
        <taxon>Basidiomycota</taxon>
        <taxon>Agaricomycotina</taxon>
        <taxon>Agaricomycetes</taxon>
        <taxon>Agaricomycetidae</taxon>
        <taxon>Boletales</taxon>
        <taxon>Sclerodermatineae</taxon>
        <taxon>Sclerodermataceae</taxon>
        <taxon>Scleroderma</taxon>
    </lineage>
</organism>
<dbReference type="InParanoid" id="A0A0C3E3D7"/>
<keyword evidence="2" id="KW-1185">Reference proteome</keyword>
<reference evidence="1 2" key="1">
    <citation type="submission" date="2014-04" db="EMBL/GenBank/DDBJ databases">
        <authorList>
            <consortium name="DOE Joint Genome Institute"/>
            <person name="Kuo A."/>
            <person name="Kohler A."/>
            <person name="Nagy L.G."/>
            <person name="Floudas D."/>
            <person name="Copeland A."/>
            <person name="Barry K.W."/>
            <person name="Cichocki N."/>
            <person name="Veneault-Fourrey C."/>
            <person name="LaButti K."/>
            <person name="Lindquist E.A."/>
            <person name="Lipzen A."/>
            <person name="Lundell T."/>
            <person name="Morin E."/>
            <person name="Murat C."/>
            <person name="Sun H."/>
            <person name="Tunlid A."/>
            <person name="Henrissat B."/>
            <person name="Grigoriev I.V."/>
            <person name="Hibbett D.S."/>
            <person name="Martin F."/>
            <person name="Nordberg H.P."/>
            <person name="Cantor M.N."/>
            <person name="Hua S.X."/>
        </authorList>
    </citation>
    <scope>NUCLEOTIDE SEQUENCE [LARGE SCALE GENOMIC DNA]</scope>
    <source>
        <strain evidence="1 2">Foug A</strain>
    </source>
</reference>
<evidence type="ECO:0000313" key="1">
    <source>
        <dbReference type="EMBL" id="KIM62546.1"/>
    </source>
</evidence>
<protein>
    <submittedName>
        <fullName evidence="1">Uncharacterized protein</fullName>
    </submittedName>
</protein>
<dbReference type="AlphaFoldDB" id="A0A0C3E3D7"/>
<sequence>MECPCRLSNLLAPGVPDFLCQSSSATGKESKFIPRSRQSLQSLDVDVSRETTKRVHVIFIDYQNSFAAIKDLGEVVHTFTLTSSIVGIWRASMNWTVQMIVA</sequence>
<proteinExistence type="predicted"/>
<dbReference type="HOGENOM" id="CLU_2279151_0_0_1"/>
<dbReference type="EMBL" id="KN822042">
    <property type="protein sequence ID" value="KIM62546.1"/>
    <property type="molecule type" value="Genomic_DNA"/>
</dbReference>
<accession>A0A0C3E3D7</accession>
<dbReference type="Proteomes" id="UP000053989">
    <property type="component" value="Unassembled WGS sequence"/>
</dbReference>